<evidence type="ECO:0000313" key="1">
    <source>
        <dbReference type="EMBL" id="RGU92659.1"/>
    </source>
</evidence>
<protein>
    <submittedName>
        <fullName evidence="1">Multidrug transporter</fullName>
    </submittedName>
</protein>
<organism evidence="1 2">
    <name type="scientific">Holdemanella biformis</name>
    <dbReference type="NCBI Taxonomy" id="1735"/>
    <lineage>
        <taxon>Bacteria</taxon>
        <taxon>Bacillati</taxon>
        <taxon>Bacillota</taxon>
        <taxon>Erysipelotrichia</taxon>
        <taxon>Erysipelotrichales</taxon>
        <taxon>Erysipelotrichaceae</taxon>
        <taxon>Holdemanella</taxon>
    </lineage>
</organism>
<proteinExistence type="predicted"/>
<dbReference type="GeneID" id="66579639"/>
<accession>A0A395W9D3</accession>
<reference evidence="1 2" key="1">
    <citation type="submission" date="2018-08" db="EMBL/GenBank/DDBJ databases">
        <title>A genome reference for cultivated species of the human gut microbiota.</title>
        <authorList>
            <person name="Zou Y."/>
            <person name="Xue W."/>
            <person name="Luo G."/>
        </authorList>
    </citation>
    <scope>NUCLEOTIDE SEQUENCE [LARGE SCALE GENOMIC DNA]</scope>
    <source>
        <strain evidence="1 2">AF15-20</strain>
    </source>
</reference>
<gene>
    <name evidence="1" type="ORF">DWW32_04390</name>
</gene>
<dbReference type="Proteomes" id="UP000265489">
    <property type="component" value="Unassembled WGS sequence"/>
</dbReference>
<comment type="caution">
    <text evidence="1">The sequence shown here is derived from an EMBL/GenBank/DDBJ whole genome shotgun (WGS) entry which is preliminary data.</text>
</comment>
<dbReference type="EMBL" id="QRYQ01000005">
    <property type="protein sequence ID" value="RGU92659.1"/>
    <property type="molecule type" value="Genomic_DNA"/>
</dbReference>
<dbReference type="AlphaFoldDB" id="A0A395W9D3"/>
<sequence length="113" mass="13406">MEKDWKLFKKKLGGWQEAYMDKLIEEYKDILNSDALSSDKYWALRKKIYEDYKSPGVLARDVSRSNMFIILLGLLRDEAITMDDLDEFSDELKEDIEQFIKQEKTFSAKKSHV</sequence>
<evidence type="ECO:0000313" key="2">
    <source>
        <dbReference type="Proteomes" id="UP000265489"/>
    </source>
</evidence>
<dbReference type="RefSeq" id="WP_003865852.1">
    <property type="nucleotide sequence ID" value="NZ_CABLCL010000108.1"/>
</dbReference>
<name>A0A395W9D3_9FIRM</name>